<dbReference type="InterPro" id="IPR012936">
    <property type="entry name" value="Erv_C"/>
</dbReference>
<dbReference type="GO" id="GO:0005783">
    <property type="term" value="C:endoplasmic reticulum"/>
    <property type="evidence" value="ECO:0007669"/>
    <property type="project" value="TreeGrafter"/>
</dbReference>
<evidence type="ECO:0000256" key="4">
    <source>
        <dbReference type="ARBA" id="ARBA00022989"/>
    </source>
</evidence>
<dbReference type="EMBL" id="CAJVCH010571397">
    <property type="protein sequence ID" value="CAG7837416.1"/>
    <property type="molecule type" value="Genomic_DNA"/>
</dbReference>
<proteinExistence type="inferred from homology"/>
<evidence type="ECO:0000256" key="3">
    <source>
        <dbReference type="ARBA" id="ARBA00022692"/>
    </source>
</evidence>
<name>A0A8J2LTC1_9HEXA</name>
<dbReference type="GO" id="GO:0033116">
    <property type="term" value="C:endoplasmic reticulum-Golgi intermediate compartment membrane"/>
    <property type="evidence" value="ECO:0007669"/>
    <property type="project" value="UniProtKB-SubCell"/>
</dbReference>
<evidence type="ECO:0008006" key="11">
    <source>
        <dbReference type="Google" id="ProtNLM"/>
    </source>
</evidence>
<evidence type="ECO:0000256" key="2">
    <source>
        <dbReference type="ARBA" id="ARBA00005648"/>
    </source>
</evidence>
<evidence type="ECO:0000259" key="7">
    <source>
        <dbReference type="Pfam" id="PF07970"/>
    </source>
</evidence>
<dbReference type="Proteomes" id="UP000708208">
    <property type="component" value="Unassembled WGS sequence"/>
</dbReference>
<evidence type="ECO:0000256" key="1">
    <source>
        <dbReference type="ARBA" id="ARBA00004457"/>
    </source>
</evidence>
<feature type="transmembrane region" description="Helical" evidence="6">
    <location>
        <begin position="322"/>
        <end position="344"/>
    </location>
</feature>
<keyword evidence="4 6" id="KW-1133">Transmembrane helix</keyword>
<comment type="caution">
    <text evidence="9">The sequence shown here is derived from an EMBL/GenBank/DDBJ whole genome shotgun (WGS) entry which is preliminary data.</text>
</comment>
<feature type="domain" description="Endoplasmic reticulum vesicle transporter N-terminal" evidence="8">
    <location>
        <begin position="18"/>
        <end position="104"/>
    </location>
</feature>
<keyword evidence="3 6" id="KW-0812">Transmembrane</keyword>
<reference evidence="9" key="1">
    <citation type="submission" date="2021-06" db="EMBL/GenBank/DDBJ databases">
        <authorList>
            <person name="Hodson N. C."/>
            <person name="Mongue J. A."/>
            <person name="Jaron S. K."/>
        </authorList>
    </citation>
    <scope>NUCLEOTIDE SEQUENCE</scope>
</reference>
<dbReference type="AlphaFoldDB" id="A0A8J2LTC1"/>
<accession>A0A8J2LTC1</accession>
<sequence length="408" mass="46461">MSVQPQLRRRKPLLKAVEDIDVFPKVPETCLESTSYGGSAFIVALVIIVWLMILEISAYLDTEYKFRFSPDTDIDSKLSINVDITVGMPCGIVGADIVDSTNQNVMKFGELEEEFTHFELNPSQRAYFNARAGFNSYLREQYHSLNKLLWKNEFINSHSEMPKMTSEEKRSHGMPKACRLHGTLELNKVAGNFHITAGKTLPLPRGHAHIAAFMSERDYNFSHRISKFSFGQGSPAIVHPLEGDEKIAQSNQMLYQYFIQIVPTIVRTRFLVYKTFQYSVRELEREIDHGKGSHGISGIFFKYDMSGLKVDVTEESYSFTRFLVRLCAIVGGVYATVGMVYNHLSFFGRLIKCFRCNRENNMHSSSYNQAFVSTVDPFIPKEKGSFHTRKLSETKRPSASVGVRCESE</sequence>
<dbReference type="Pfam" id="PF13850">
    <property type="entry name" value="ERGIC_N"/>
    <property type="match status" value="1"/>
</dbReference>
<dbReference type="PANTHER" id="PTHR10984">
    <property type="entry name" value="ENDOPLASMIC RETICULUM-GOLGI INTERMEDIATE COMPARTMENT PROTEIN"/>
    <property type="match status" value="1"/>
</dbReference>
<protein>
    <recommendedName>
        <fullName evidence="11">Endoplasmic reticulum-Golgi intermediate compartment protein 2</fullName>
    </recommendedName>
</protein>
<dbReference type="InterPro" id="IPR039542">
    <property type="entry name" value="Erv_N"/>
</dbReference>
<dbReference type="Pfam" id="PF07970">
    <property type="entry name" value="COPIIcoated_ERV"/>
    <property type="match status" value="1"/>
</dbReference>
<dbReference type="InterPro" id="IPR045888">
    <property type="entry name" value="Erv"/>
</dbReference>
<organism evidence="9 10">
    <name type="scientific">Allacma fusca</name>
    <dbReference type="NCBI Taxonomy" id="39272"/>
    <lineage>
        <taxon>Eukaryota</taxon>
        <taxon>Metazoa</taxon>
        <taxon>Ecdysozoa</taxon>
        <taxon>Arthropoda</taxon>
        <taxon>Hexapoda</taxon>
        <taxon>Collembola</taxon>
        <taxon>Symphypleona</taxon>
        <taxon>Sminthuridae</taxon>
        <taxon>Allacma</taxon>
    </lineage>
</organism>
<dbReference type="OrthoDB" id="5541786at2759"/>
<evidence type="ECO:0000256" key="5">
    <source>
        <dbReference type="ARBA" id="ARBA00023136"/>
    </source>
</evidence>
<feature type="transmembrane region" description="Helical" evidence="6">
    <location>
        <begin position="41"/>
        <end position="60"/>
    </location>
</feature>
<comment type="similarity">
    <text evidence="2">Belongs to the ERGIC family.</text>
</comment>
<evidence type="ECO:0000313" key="9">
    <source>
        <dbReference type="EMBL" id="CAG7837416.1"/>
    </source>
</evidence>
<gene>
    <name evidence="9" type="ORF">AFUS01_LOCUS46534</name>
</gene>
<evidence type="ECO:0000259" key="8">
    <source>
        <dbReference type="Pfam" id="PF13850"/>
    </source>
</evidence>
<feature type="domain" description="Endoplasmic reticulum vesicle transporter C-terminal" evidence="7">
    <location>
        <begin position="170"/>
        <end position="340"/>
    </location>
</feature>
<dbReference type="GO" id="GO:0006890">
    <property type="term" value="P:retrograde vesicle-mediated transport, Golgi to endoplasmic reticulum"/>
    <property type="evidence" value="ECO:0007669"/>
    <property type="project" value="TreeGrafter"/>
</dbReference>
<keyword evidence="5 6" id="KW-0472">Membrane</keyword>
<keyword evidence="10" id="KW-1185">Reference proteome</keyword>
<dbReference type="GO" id="GO:0006888">
    <property type="term" value="P:endoplasmic reticulum to Golgi vesicle-mediated transport"/>
    <property type="evidence" value="ECO:0007669"/>
    <property type="project" value="TreeGrafter"/>
</dbReference>
<dbReference type="GO" id="GO:0030134">
    <property type="term" value="C:COPII-coated ER to Golgi transport vesicle"/>
    <property type="evidence" value="ECO:0007669"/>
    <property type="project" value="TreeGrafter"/>
</dbReference>
<evidence type="ECO:0000313" key="10">
    <source>
        <dbReference type="Proteomes" id="UP000708208"/>
    </source>
</evidence>
<comment type="subcellular location">
    <subcellularLocation>
        <location evidence="1">Endoplasmic reticulum-Golgi intermediate compartment membrane</location>
        <topology evidence="1">Multi-pass membrane protein</topology>
    </subcellularLocation>
</comment>
<evidence type="ECO:0000256" key="6">
    <source>
        <dbReference type="SAM" id="Phobius"/>
    </source>
</evidence>
<dbReference type="PANTHER" id="PTHR10984:SF30">
    <property type="entry name" value="ENDOPLASMIC RETICULUM-GOLGI INTERMEDIATE COMPARTMENT PROTEIN 2"/>
    <property type="match status" value="1"/>
</dbReference>